<feature type="region of interest" description="Disordered" evidence="1">
    <location>
        <begin position="69"/>
        <end position="114"/>
    </location>
</feature>
<dbReference type="RefSeq" id="WP_084394291.1">
    <property type="nucleotide sequence ID" value="NZ_BMKF01000001.1"/>
</dbReference>
<dbReference type="EMBL" id="BMKF01000001">
    <property type="protein sequence ID" value="GGB62317.1"/>
    <property type="molecule type" value="Genomic_DNA"/>
</dbReference>
<name>A0ABQ1JA51_9PROT</name>
<comment type="caution">
    <text evidence="3">The sequence shown here is derived from an EMBL/GenBank/DDBJ whole genome shotgun (WGS) entry which is preliminary data.</text>
</comment>
<keyword evidence="4" id="KW-1185">Reference proteome</keyword>
<accession>A0ABQ1JA51</accession>
<organism evidence="3 4">
    <name type="scientific">Henriciella pelagia</name>
    <dbReference type="NCBI Taxonomy" id="1977912"/>
    <lineage>
        <taxon>Bacteria</taxon>
        <taxon>Pseudomonadati</taxon>
        <taxon>Pseudomonadota</taxon>
        <taxon>Alphaproteobacteria</taxon>
        <taxon>Hyphomonadales</taxon>
        <taxon>Hyphomonadaceae</taxon>
        <taxon>Henriciella</taxon>
    </lineage>
</organism>
<evidence type="ECO:0000256" key="2">
    <source>
        <dbReference type="SAM" id="SignalP"/>
    </source>
</evidence>
<evidence type="ECO:0000313" key="3">
    <source>
        <dbReference type="EMBL" id="GGB62317.1"/>
    </source>
</evidence>
<evidence type="ECO:0000256" key="1">
    <source>
        <dbReference type="SAM" id="MobiDB-lite"/>
    </source>
</evidence>
<dbReference type="Proteomes" id="UP000628854">
    <property type="component" value="Unassembled WGS sequence"/>
</dbReference>
<evidence type="ECO:0000313" key="4">
    <source>
        <dbReference type="Proteomes" id="UP000628854"/>
    </source>
</evidence>
<proteinExistence type="predicted"/>
<gene>
    <name evidence="3" type="ORF">GCM10011503_08690</name>
</gene>
<evidence type="ECO:0008006" key="5">
    <source>
        <dbReference type="Google" id="ProtNLM"/>
    </source>
</evidence>
<feature type="signal peptide" evidence="2">
    <location>
        <begin position="1"/>
        <end position="26"/>
    </location>
</feature>
<reference evidence="4" key="1">
    <citation type="journal article" date="2019" name="Int. J. Syst. Evol. Microbiol.">
        <title>The Global Catalogue of Microorganisms (GCM) 10K type strain sequencing project: providing services to taxonomists for standard genome sequencing and annotation.</title>
        <authorList>
            <consortium name="The Broad Institute Genomics Platform"/>
            <consortium name="The Broad Institute Genome Sequencing Center for Infectious Disease"/>
            <person name="Wu L."/>
            <person name="Ma J."/>
        </authorList>
    </citation>
    <scope>NUCLEOTIDE SEQUENCE [LARGE SCALE GENOMIC DNA]</scope>
    <source>
        <strain evidence="4">CGMCC 1.15928</strain>
    </source>
</reference>
<sequence length="114" mass="12424">MSPRLTSVRRLSIFTMPLLCAFPGWSQIATSNEDGATGAYSSEVDSSFVAEGRFGPRTAIDDLRANVDREKETRERIRVQQLREVRPAAPVEGPPPPPGKPDIAPQLEPAVAPQ</sequence>
<protein>
    <recommendedName>
        <fullName evidence="5">Secreted protein</fullName>
    </recommendedName>
</protein>
<keyword evidence="2" id="KW-0732">Signal</keyword>
<feature type="chain" id="PRO_5046731994" description="Secreted protein" evidence="2">
    <location>
        <begin position="27"/>
        <end position="114"/>
    </location>
</feature>
<feature type="compositionally biased region" description="Basic and acidic residues" evidence="1">
    <location>
        <begin position="69"/>
        <end position="86"/>
    </location>
</feature>